<dbReference type="GO" id="GO:0016887">
    <property type="term" value="F:ATP hydrolysis activity"/>
    <property type="evidence" value="ECO:0007669"/>
    <property type="project" value="InterPro"/>
</dbReference>
<keyword evidence="4 8" id="KW-0378">Hydrolase</keyword>
<comment type="similarity">
    <text evidence="8">Belongs to the DNA mismatch repair MutS family. MutS2 subfamily.</text>
</comment>
<evidence type="ECO:0000256" key="8">
    <source>
        <dbReference type="HAMAP-Rule" id="MF_00092"/>
    </source>
</evidence>
<evidence type="ECO:0000256" key="6">
    <source>
        <dbReference type="ARBA" id="ARBA00022884"/>
    </source>
</evidence>
<dbReference type="PIRSF" id="PIRSF005814">
    <property type="entry name" value="MutS_YshD"/>
    <property type="match status" value="1"/>
</dbReference>
<dbReference type="FunFam" id="3.40.50.300:FF:000830">
    <property type="entry name" value="Endonuclease MutS2"/>
    <property type="match status" value="1"/>
</dbReference>
<dbReference type="Proteomes" id="UP000617951">
    <property type="component" value="Unassembled WGS sequence"/>
</dbReference>
<dbReference type="SMART" id="SM00463">
    <property type="entry name" value="SMR"/>
    <property type="match status" value="1"/>
</dbReference>
<dbReference type="PROSITE" id="PS50828">
    <property type="entry name" value="SMR"/>
    <property type="match status" value="1"/>
</dbReference>
<proteinExistence type="inferred from homology"/>
<evidence type="ECO:0000256" key="1">
    <source>
        <dbReference type="ARBA" id="ARBA00022722"/>
    </source>
</evidence>
<dbReference type="SUPFAM" id="SSF52540">
    <property type="entry name" value="P-loop containing nucleoside triphosphate hydrolases"/>
    <property type="match status" value="1"/>
</dbReference>
<dbReference type="SMART" id="SM00533">
    <property type="entry name" value="MUTSd"/>
    <property type="match status" value="1"/>
</dbReference>
<keyword evidence="7 8" id="KW-0238">DNA-binding</keyword>
<dbReference type="PANTHER" id="PTHR48466">
    <property type="entry name" value="OS10G0509000 PROTEIN-RELATED"/>
    <property type="match status" value="1"/>
</dbReference>
<evidence type="ECO:0000256" key="3">
    <source>
        <dbReference type="ARBA" id="ARBA00022741"/>
    </source>
</evidence>
<dbReference type="SUPFAM" id="SSF160443">
    <property type="entry name" value="SMR domain-like"/>
    <property type="match status" value="1"/>
</dbReference>
<dbReference type="InterPro" id="IPR000432">
    <property type="entry name" value="DNA_mismatch_repair_MutS_C"/>
</dbReference>
<keyword evidence="1 8" id="KW-0540">Nuclease</keyword>
<dbReference type="EMBL" id="JACRSS010000005">
    <property type="protein sequence ID" value="MBC8539108.1"/>
    <property type="molecule type" value="Genomic_DNA"/>
</dbReference>
<dbReference type="EC" id="3.6.4.-" evidence="8"/>
<keyword evidence="8 11" id="KW-0255">Endonuclease</keyword>
<dbReference type="GO" id="GO:0043023">
    <property type="term" value="F:ribosomal large subunit binding"/>
    <property type="evidence" value="ECO:0007669"/>
    <property type="project" value="UniProtKB-UniRule"/>
</dbReference>
<evidence type="ECO:0000259" key="10">
    <source>
        <dbReference type="PROSITE" id="PS50828"/>
    </source>
</evidence>
<evidence type="ECO:0000256" key="4">
    <source>
        <dbReference type="ARBA" id="ARBA00022801"/>
    </source>
</evidence>
<dbReference type="GO" id="GO:0140664">
    <property type="term" value="F:ATP-dependent DNA damage sensor activity"/>
    <property type="evidence" value="ECO:0007669"/>
    <property type="project" value="InterPro"/>
</dbReference>
<organism evidence="11 12">
    <name type="scientific">Guopingia tenuis</name>
    <dbReference type="NCBI Taxonomy" id="2763656"/>
    <lineage>
        <taxon>Bacteria</taxon>
        <taxon>Bacillati</taxon>
        <taxon>Bacillota</taxon>
        <taxon>Clostridia</taxon>
        <taxon>Christensenellales</taxon>
        <taxon>Christensenellaceae</taxon>
        <taxon>Guopingia</taxon>
    </lineage>
</organism>
<comment type="subunit">
    <text evidence="8">Homodimer. Binds to stalled ribosomes, contacting rRNA.</text>
</comment>
<dbReference type="GO" id="GO:0006298">
    <property type="term" value="P:mismatch repair"/>
    <property type="evidence" value="ECO:0007669"/>
    <property type="project" value="InterPro"/>
</dbReference>
<dbReference type="GO" id="GO:0045910">
    <property type="term" value="P:negative regulation of DNA recombination"/>
    <property type="evidence" value="ECO:0007669"/>
    <property type="project" value="InterPro"/>
</dbReference>
<dbReference type="InterPro" id="IPR045076">
    <property type="entry name" value="MutS"/>
</dbReference>
<keyword evidence="3 8" id="KW-0547">Nucleotide-binding</keyword>
<protein>
    <recommendedName>
        <fullName evidence="8">Endonuclease MutS2</fullName>
        <ecNumber evidence="8">3.1.-.-</ecNumber>
    </recommendedName>
    <alternativeName>
        <fullName evidence="8">Ribosome-associated protein quality control-upstream factor</fullName>
        <shortName evidence="8">RQC-upstream factor</shortName>
        <shortName evidence="8">RqcU</shortName>
        <ecNumber evidence="8">3.6.4.-</ecNumber>
    </alternativeName>
</protein>
<dbReference type="SMART" id="SM00534">
    <property type="entry name" value="MUTSac"/>
    <property type="match status" value="1"/>
</dbReference>
<feature type="compositionally biased region" description="Basic and acidic residues" evidence="9">
    <location>
        <begin position="625"/>
        <end position="644"/>
    </location>
</feature>
<evidence type="ECO:0000256" key="5">
    <source>
        <dbReference type="ARBA" id="ARBA00022840"/>
    </source>
</evidence>
<dbReference type="InterPro" id="IPR027417">
    <property type="entry name" value="P-loop_NTPase"/>
</dbReference>
<dbReference type="Gene3D" id="3.40.50.300">
    <property type="entry name" value="P-loop containing nucleotide triphosphate hydrolases"/>
    <property type="match status" value="1"/>
</dbReference>
<dbReference type="InterPro" id="IPR007696">
    <property type="entry name" value="DNA_mismatch_repair_MutS_core"/>
</dbReference>
<comment type="function">
    <text evidence="8">Endonuclease that is involved in the suppression of homologous recombination and thus may have a key role in the control of bacterial genetic diversity.</text>
</comment>
<comment type="function">
    <text evidence="8">Acts as a ribosome collision sensor, splitting the ribosome into its 2 subunits. Detects stalled/collided 70S ribosomes which it binds and splits by an ATP-hydrolysis driven conformational change. Acts upstream of the ribosome quality control system (RQC), a ribosome-associated complex that mediates the extraction of incompletely synthesized nascent chains from stalled ribosomes and their subsequent degradation. Probably generates substrates for RQC.</text>
</comment>
<comment type="caution">
    <text evidence="11">The sequence shown here is derived from an EMBL/GenBank/DDBJ whole genome shotgun (WGS) entry which is preliminary data.</text>
</comment>
<keyword evidence="2 8" id="KW-0699">rRNA-binding</keyword>
<dbReference type="EC" id="3.1.-.-" evidence="8"/>
<reference evidence="11" key="1">
    <citation type="submission" date="2020-08" db="EMBL/GenBank/DDBJ databases">
        <title>Genome public.</title>
        <authorList>
            <person name="Liu C."/>
            <person name="Sun Q."/>
        </authorList>
    </citation>
    <scope>NUCLEOTIDE SEQUENCE</scope>
    <source>
        <strain evidence="11">NSJ-63</strain>
    </source>
</reference>
<dbReference type="Pfam" id="PF20297">
    <property type="entry name" value="MSSS"/>
    <property type="match status" value="1"/>
</dbReference>
<feature type="binding site" evidence="8">
    <location>
        <begin position="334"/>
        <end position="341"/>
    </location>
    <ligand>
        <name>ATP</name>
        <dbReference type="ChEBI" id="CHEBI:30616"/>
    </ligand>
</feature>
<dbReference type="RefSeq" id="WP_249280729.1">
    <property type="nucleotide sequence ID" value="NZ_JACRSS010000005.1"/>
</dbReference>
<evidence type="ECO:0000313" key="12">
    <source>
        <dbReference type="Proteomes" id="UP000617951"/>
    </source>
</evidence>
<dbReference type="InterPro" id="IPR046893">
    <property type="entry name" value="MSSS"/>
</dbReference>
<keyword evidence="12" id="KW-1185">Reference proteome</keyword>
<dbReference type="InterPro" id="IPR036187">
    <property type="entry name" value="DNA_mismatch_repair_MutS_sf"/>
</dbReference>
<accession>A0A926DHV7</accession>
<dbReference type="Pfam" id="PF00488">
    <property type="entry name" value="MutS_V"/>
    <property type="match status" value="1"/>
</dbReference>
<dbReference type="PANTHER" id="PTHR48466:SF2">
    <property type="entry name" value="OS10G0509000 PROTEIN"/>
    <property type="match status" value="1"/>
</dbReference>
<evidence type="ECO:0000256" key="2">
    <source>
        <dbReference type="ARBA" id="ARBA00022730"/>
    </source>
</evidence>
<dbReference type="GO" id="GO:0072344">
    <property type="term" value="P:rescue of stalled ribosome"/>
    <property type="evidence" value="ECO:0007669"/>
    <property type="project" value="UniProtKB-UniRule"/>
</dbReference>
<keyword evidence="6 8" id="KW-0694">RNA-binding</keyword>
<dbReference type="GO" id="GO:0019843">
    <property type="term" value="F:rRNA binding"/>
    <property type="evidence" value="ECO:0007669"/>
    <property type="project" value="UniProtKB-UniRule"/>
</dbReference>
<dbReference type="SUPFAM" id="SSF48334">
    <property type="entry name" value="DNA repair protein MutS, domain III"/>
    <property type="match status" value="1"/>
</dbReference>
<dbReference type="HAMAP" id="MF_00092">
    <property type="entry name" value="MutS2"/>
    <property type="match status" value="1"/>
</dbReference>
<dbReference type="GO" id="GO:0030983">
    <property type="term" value="F:mismatched DNA binding"/>
    <property type="evidence" value="ECO:0007669"/>
    <property type="project" value="InterPro"/>
</dbReference>
<dbReference type="Pfam" id="PF01713">
    <property type="entry name" value="Smr"/>
    <property type="match status" value="1"/>
</dbReference>
<dbReference type="GO" id="GO:0005524">
    <property type="term" value="F:ATP binding"/>
    <property type="evidence" value="ECO:0007669"/>
    <property type="project" value="UniProtKB-UniRule"/>
</dbReference>
<gene>
    <name evidence="8" type="primary">mutS2</name>
    <name evidence="8" type="synonym">rqcU</name>
    <name evidence="11" type="ORF">H8693_09205</name>
</gene>
<feature type="region of interest" description="Disordered" evidence="9">
    <location>
        <begin position="614"/>
        <end position="644"/>
    </location>
</feature>
<dbReference type="Gene3D" id="3.30.1370.110">
    <property type="match status" value="1"/>
</dbReference>
<sequence>MIDRRVKRILGYDRILEMLAEKAQSSLGKKLAEELEPADTLELAERLTEETKEAETITLSQPSFPLQSFSDIGPELGRLRSGAGLNAKELMRISQVLKASRRAKKGIQKDELGRLRLLPAMAGNLFLEDEIVRRIDEAILGEDEISDFASPELRSIRRKIQSENAFIREKLNSMIRGREHSKYLQDAIITMRNGRYVIPVKQEYRGAVQGLVHDESQSGATLFIEPVSVVEANNRLHSLEGEERREIERILLELSDLARPYTAELQNNLDILAYLDLVFAKAALAVQMGAFPGAIHAEGVLDIQEGRHPLIDKNTVIPVSLRLEPDKNTLIITGPNTGGKTVTLKLVGLFAAMNQSGLFLPAGAKTALPLFHAIYADIGDEQSIEQSLSTFSSHMKNITYILRHAQKGDLVLLDELGAGTDPEEGTALALAILEELNRRGVKLLTTTHYSEIKAFALTAPGFVNASMEFDSQSLKPTYRLLMGVAGSSNAFLISKRLGLKREIIENAKSFMRDERLQFDSLLTEAERTRSKAQRELERAREMEKNAKEIDAKAKKLERDLEERRKAALEKAREEAYEIVRKAREETEDIIKEAKKLQKMSQPEATKTVEKVRRELSAKSDTMQRQMRESKKPHTPPKKDDIRPGDSVRICSLGADATVLEAPDGKGMVAVQAGIMKMTVHYTDLEKKQGKSGKKAARTSSVRLVHKPVPLSLNLHGYTVEEALLEIDKYLDDAFVAGLSEVSIIHGKGTGALRSGVQNYLRHHPHVAKFRLGKYGEGEAGVTVVTLK</sequence>
<dbReference type="InterPro" id="IPR002625">
    <property type="entry name" value="Smr_dom"/>
</dbReference>
<dbReference type="InterPro" id="IPR005747">
    <property type="entry name" value="MutS2"/>
</dbReference>
<evidence type="ECO:0000256" key="7">
    <source>
        <dbReference type="ARBA" id="ARBA00023125"/>
    </source>
</evidence>
<dbReference type="GO" id="GO:0004519">
    <property type="term" value="F:endonuclease activity"/>
    <property type="evidence" value="ECO:0007669"/>
    <property type="project" value="UniProtKB-UniRule"/>
</dbReference>
<evidence type="ECO:0000256" key="9">
    <source>
        <dbReference type="SAM" id="MobiDB-lite"/>
    </source>
</evidence>
<keyword evidence="5 8" id="KW-0067">ATP-binding</keyword>
<evidence type="ECO:0000313" key="11">
    <source>
        <dbReference type="EMBL" id="MBC8539108.1"/>
    </source>
</evidence>
<dbReference type="NCBIfam" id="TIGR01069">
    <property type="entry name" value="mutS2"/>
    <property type="match status" value="1"/>
</dbReference>
<dbReference type="InterPro" id="IPR036063">
    <property type="entry name" value="Smr_dom_sf"/>
</dbReference>
<feature type="domain" description="Smr" evidence="10">
    <location>
        <begin position="712"/>
        <end position="787"/>
    </location>
</feature>
<name>A0A926DHV7_9FIRM</name>
<dbReference type="AlphaFoldDB" id="A0A926DHV7"/>